<evidence type="ECO:0000313" key="1">
    <source>
        <dbReference type="EMBL" id="HAN26468.1"/>
    </source>
</evidence>
<evidence type="ECO:0000313" key="2">
    <source>
        <dbReference type="Proteomes" id="UP000259273"/>
    </source>
</evidence>
<reference evidence="1 2" key="1">
    <citation type="journal article" date="2018" name="Nat. Biotechnol.">
        <title>A standardized bacterial taxonomy based on genome phylogeny substantially revises the tree of life.</title>
        <authorList>
            <person name="Parks D.H."/>
            <person name="Chuvochina M."/>
            <person name="Waite D.W."/>
            <person name="Rinke C."/>
            <person name="Skarshewski A."/>
            <person name="Chaumeil P.A."/>
            <person name="Hugenholtz P."/>
        </authorList>
    </citation>
    <scope>NUCLEOTIDE SEQUENCE [LARGE SCALE GENOMIC DNA]</scope>
    <source>
        <strain evidence="1">UBA9158</strain>
    </source>
</reference>
<dbReference type="EMBL" id="DMND01000034">
    <property type="protein sequence ID" value="HAN26468.1"/>
    <property type="molecule type" value="Genomic_DNA"/>
</dbReference>
<gene>
    <name evidence="1" type="ORF">DCP75_01815</name>
</gene>
<dbReference type="Pfam" id="PF07254">
    <property type="entry name" value="Cpta_toxin"/>
    <property type="match status" value="1"/>
</dbReference>
<dbReference type="STRING" id="1121937.GCA_000423125_00337"/>
<proteinExistence type="predicted"/>
<comment type="caution">
    <text evidence="1">The sequence shown here is derived from an EMBL/GenBank/DDBJ whole genome shotgun (WGS) entry which is preliminary data.</text>
</comment>
<sequence length="107" mass="12049">MAARGYGLYAVLALPLWVGVARAGMPAASYHWQLEIQGSQCWLSSTPRGALAPIAITAHSVLLSRVCVLQWIPLGSQRRQSLWLWAADFSDADYRALRRWWLVQGRR</sequence>
<organism evidence="1 2">
    <name type="scientific">Haliea salexigens</name>
    <dbReference type="NCBI Taxonomy" id="287487"/>
    <lineage>
        <taxon>Bacteria</taxon>
        <taxon>Pseudomonadati</taxon>
        <taxon>Pseudomonadota</taxon>
        <taxon>Gammaproteobacteria</taxon>
        <taxon>Cellvibrionales</taxon>
        <taxon>Halieaceae</taxon>
        <taxon>Haliea</taxon>
    </lineage>
</organism>
<dbReference type="Proteomes" id="UP000259273">
    <property type="component" value="Unassembled WGS sequence"/>
</dbReference>
<dbReference type="InterPro" id="IPR009883">
    <property type="entry name" value="YgfX"/>
</dbReference>
<name>A0A3C1KJ42_9GAMM</name>
<dbReference type="AlphaFoldDB" id="A0A3C1KJ42"/>
<accession>A0A3C1KJ42</accession>
<protein>
    <submittedName>
        <fullName evidence="1">Uncharacterized protein</fullName>
    </submittedName>
</protein>